<feature type="non-terminal residue" evidence="2">
    <location>
        <position position="96"/>
    </location>
</feature>
<name>A0ABD3XS02_SINWO</name>
<evidence type="ECO:0000313" key="2">
    <source>
        <dbReference type="EMBL" id="KAL3889004.1"/>
    </source>
</evidence>
<accession>A0ABD3XS02</accession>
<evidence type="ECO:0000256" key="1">
    <source>
        <dbReference type="SAM" id="MobiDB-lite"/>
    </source>
</evidence>
<gene>
    <name evidence="2" type="ORF">ACJMK2_001363</name>
</gene>
<evidence type="ECO:0008006" key="4">
    <source>
        <dbReference type="Google" id="ProtNLM"/>
    </source>
</evidence>
<proteinExistence type="predicted"/>
<feature type="non-terminal residue" evidence="2">
    <location>
        <position position="1"/>
    </location>
</feature>
<dbReference type="EMBL" id="JBJQND010000001">
    <property type="protein sequence ID" value="KAL3889004.1"/>
    <property type="molecule type" value="Genomic_DNA"/>
</dbReference>
<protein>
    <recommendedName>
        <fullName evidence="4">THAP-type domain-containing protein</fullName>
    </recommendedName>
</protein>
<sequence>VCSKHFIDGRPTAQNPIPVLEMGYQPVTPTTPGRRPLKRLRLEPPQNSSPTSRQPKPLPDPLFSSTPVKPQGSEIVPDEEKMLATPINCNDETLME</sequence>
<dbReference type="Proteomes" id="UP001634394">
    <property type="component" value="Unassembled WGS sequence"/>
</dbReference>
<evidence type="ECO:0000313" key="3">
    <source>
        <dbReference type="Proteomes" id="UP001634394"/>
    </source>
</evidence>
<reference evidence="2 3" key="1">
    <citation type="submission" date="2024-11" db="EMBL/GenBank/DDBJ databases">
        <title>Chromosome-level genome assembly of the freshwater bivalve Anodonta woodiana.</title>
        <authorList>
            <person name="Chen X."/>
        </authorList>
    </citation>
    <scope>NUCLEOTIDE SEQUENCE [LARGE SCALE GENOMIC DNA]</scope>
    <source>
        <strain evidence="2">MN2024</strain>
        <tissue evidence="2">Gills</tissue>
    </source>
</reference>
<comment type="caution">
    <text evidence="2">The sequence shown here is derived from an EMBL/GenBank/DDBJ whole genome shotgun (WGS) entry which is preliminary data.</text>
</comment>
<feature type="compositionally biased region" description="Polar residues" evidence="1">
    <location>
        <begin position="87"/>
        <end position="96"/>
    </location>
</feature>
<feature type="region of interest" description="Disordered" evidence="1">
    <location>
        <begin position="1"/>
        <end position="96"/>
    </location>
</feature>
<dbReference type="AlphaFoldDB" id="A0ABD3XS02"/>
<keyword evidence="3" id="KW-1185">Reference proteome</keyword>
<organism evidence="2 3">
    <name type="scientific">Sinanodonta woodiana</name>
    <name type="common">Chinese pond mussel</name>
    <name type="synonym">Anodonta woodiana</name>
    <dbReference type="NCBI Taxonomy" id="1069815"/>
    <lineage>
        <taxon>Eukaryota</taxon>
        <taxon>Metazoa</taxon>
        <taxon>Spiralia</taxon>
        <taxon>Lophotrochozoa</taxon>
        <taxon>Mollusca</taxon>
        <taxon>Bivalvia</taxon>
        <taxon>Autobranchia</taxon>
        <taxon>Heteroconchia</taxon>
        <taxon>Palaeoheterodonta</taxon>
        <taxon>Unionida</taxon>
        <taxon>Unionoidea</taxon>
        <taxon>Unionidae</taxon>
        <taxon>Unioninae</taxon>
        <taxon>Sinanodonta</taxon>
    </lineage>
</organism>